<dbReference type="InterPro" id="IPR000906">
    <property type="entry name" value="ZU5_dom"/>
</dbReference>
<sequence>MRFFFLQPPDVLKQELLSEMTRSDCENLANFFMLPLKHVKAIVNSPSYSKDLLVELENKGIIQSALTDKFSENLRALKIKLLTGISEGRKSYIYSPSSTFLKRKLTVEEEGEGSMSSIYNRLSLTRSKHKKGTRPSRSAFQRRSSKLTAREEEGKRSYSSMESSSSALIMRDMQMQTLEEGTRYQTMKPSGTRAYRSAFQRRSSKLTVKEEEDWKPPDTMKITSSISEKGGLLQIPNTGIKLVFPPNAVTEGCNIQVKIIPPSLLNEPATSFSSNSSVVLELLPNGLQLKREVSLTLPHCLTFINEEKAKAKVYVSHHEEGQRPSWEERPLSTYIFHRSKCTVRLLGFCWLKILKLNPDIKPERSLQLKFMKEGKQPLTISFNGTDPDDTWYTKQGKGKEEIPWQSIALSEERLVPFVLRRRKNMDSFCNFSAQQGNHNPIKFEIELEVDQSTGEIADSTVPDCIIEYLAEKLCSEWQSLARYLNISDADLDNLKEDNHRCHQDTKYFMLRLWRKKNGTGATCRVLATALDKAGRKDLQQYVERQGNDNY</sequence>
<comment type="subcellular location">
    <subcellularLocation>
        <location evidence="1">Cell membrane</location>
        <topology evidence="1">Single-pass type I membrane protein</topology>
    </subcellularLocation>
</comment>
<dbReference type="PANTHER" id="PTHR12582">
    <property type="entry name" value="NETRIN RECEPTOR UNC5"/>
    <property type="match status" value="1"/>
</dbReference>
<comment type="similarity">
    <text evidence="1">Belongs to the unc-5 family.</text>
</comment>
<keyword evidence="1" id="KW-0217">Developmental protein</keyword>
<feature type="domain" description="ZU5" evidence="4">
    <location>
        <begin position="220"/>
        <end position="357"/>
    </location>
</feature>
<reference evidence="5 6" key="1">
    <citation type="journal article" date="2017" name="PLoS Biol.">
        <title>The sea cucumber genome provides insights into morphological evolution and visceral regeneration.</title>
        <authorList>
            <person name="Zhang X."/>
            <person name="Sun L."/>
            <person name="Yuan J."/>
            <person name="Sun Y."/>
            <person name="Gao Y."/>
            <person name="Zhang L."/>
            <person name="Li S."/>
            <person name="Dai H."/>
            <person name="Hamel J.F."/>
            <person name="Liu C."/>
            <person name="Yu Y."/>
            <person name="Liu S."/>
            <person name="Lin W."/>
            <person name="Guo K."/>
            <person name="Jin S."/>
            <person name="Xu P."/>
            <person name="Storey K.B."/>
            <person name="Huan P."/>
            <person name="Zhang T."/>
            <person name="Zhou Y."/>
            <person name="Zhang J."/>
            <person name="Lin C."/>
            <person name="Li X."/>
            <person name="Xing L."/>
            <person name="Huo D."/>
            <person name="Sun M."/>
            <person name="Wang L."/>
            <person name="Mercier A."/>
            <person name="Li F."/>
            <person name="Yang H."/>
            <person name="Xiang J."/>
        </authorList>
    </citation>
    <scope>NUCLEOTIDE SEQUENCE [LARGE SCALE GENOMIC DNA]</scope>
    <source>
        <strain evidence="5">Shaxun</strain>
        <tissue evidence="5">Muscle</tissue>
    </source>
</reference>
<dbReference type="Pfam" id="PF00531">
    <property type="entry name" value="Death"/>
    <property type="match status" value="1"/>
</dbReference>
<dbReference type="CDD" id="cd01670">
    <property type="entry name" value="Death"/>
    <property type="match status" value="1"/>
</dbReference>
<gene>
    <name evidence="5" type="ORF">BSL78_28120</name>
</gene>
<dbReference type="Pfam" id="PF00791">
    <property type="entry name" value="ZU5"/>
    <property type="match status" value="1"/>
</dbReference>
<evidence type="ECO:0000313" key="5">
    <source>
        <dbReference type="EMBL" id="PIK35054.1"/>
    </source>
</evidence>
<dbReference type="PROSITE" id="PS51145">
    <property type="entry name" value="ZU5"/>
    <property type="match status" value="1"/>
</dbReference>
<dbReference type="SMART" id="SM00218">
    <property type="entry name" value="ZU5"/>
    <property type="match status" value="1"/>
</dbReference>
<accession>A0A2G8JH05</accession>
<dbReference type="GO" id="GO:0005042">
    <property type="term" value="F:netrin receptor activity"/>
    <property type="evidence" value="ECO:0007669"/>
    <property type="project" value="UniProtKB-UniRule"/>
</dbReference>
<evidence type="ECO:0000259" key="4">
    <source>
        <dbReference type="PROSITE" id="PS51145"/>
    </source>
</evidence>
<dbReference type="AlphaFoldDB" id="A0A2G8JH05"/>
<keyword evidence="1" id="KW-0393">Immunoglobulin domain</keyword>
<feature type="region of interest" description="Disordered" evidence="2">
    <location>
        <begin position="121"/>
        <end position="165"/>
    </location>
</feature>
<dbReference type="SUPFAM" id="SSF47986">
    <property type="entry name" value="DEATH domain"/>
    <property type="match status" value="1"/>
</dbReference>
<organism evidence="5 6">
    <name type="scientific">Stichopus japonicus</name>
    <name type="common">Sea cucumber</name>
    <dbReference type="NCBI Taxonomy" id="307972"/>
    <lineage>
        <taxon>Eukaryota</taxon>
        <taxon>Metazoa</taxon>
        <taxon>Echinodermata</taxon>
        <taxon>Eleutherozoa</taxon>
        <taxon>Echinozoa</taxon>
        <taxon>Holothuroidea</taxon>
        <taxon>Aspidochirotacea</taxon>
        <taxon>Aspidochirotida</taxon>
        <taxon>Stichopodidae</taxon>
        <taxon>Apostichopus</taxon>
    </lineage>
</organism>
<evidence type="ECO:0000256" key="2">
    <source>
        <dbReference type="SAM" id="MobiDB-lite"/>
    </source>
</evidence>
<protein>
    <recommendedName>
        <fullName evidence="1">Netrin receptor UNC5</fullName>
    </recommendedName>
</protein>
<feature type="domain" description="Death" evidence="3">
    <location>
        <begin position="462"/>
        <end position="546"/>
    </location>
</feature>
<keyword evidence="1" id="KW-0675">Receptor</keyword>
<comment type="caution">
    <text evidence="5">The sequence shown here is derived from an EMBL/GenBank/DDBJ whole genome shotgun (WGS) entry which is preliminary data.</text>
</comment>
<dbReference type="InterPro" id="IPR000488">
    <property type="entry name" value="Death_dom"/>
</dbReference>
<comment type="function">
    <text evidence="1">Receptor for netrin required for axon guidance. Mediates axon repulsion of neuronal growth cones in the developing nervous system upon ligand binding.</text>
</comment>
<dbReference type="GO" id="GO:0005886">
    <property type="term" value="C:plasma membrane"/>
    <property type="evidence" value="ECO:0007669"/>
    <property type="project" value="UniProtKB-SubCell"/>
</dbReference>
<dbReference type="PANTHER" id="PTHR12582:SF41">
    <property type="entry name" value="UNC5C-LIKE PROTEIN"/>
    <property type="match status" value="1"/>
</dbReference>
<evidence type="ECO:0000256" key="1">
    <source>
        <dbReference type="RuleBase" id="RU367033"/>
    </source>
</evidence>
<evidence type="ECO:0000313" key="6">
    <source>
        <dbReference type="Proteomes" id="UP000230750"/>
    </source>
</evidence>
<evidence type="ECO:0000259" key="3">
    <source>
        <dbReference type="PROSITE" id="PS50017"/>
    </source>
</evidence>
<dbReference type="Proteomes" id="UP000230750">
    <property type="component" value="Unassembled WGS sequence"/>
</dbReference>
<keyword evidence="6" id="KW-1185">Reference proteome</keyword>
<dbReference type="Gene3D" id="2.60.220.30">
    <property type="match status" value="1"/>
</dbReference>
<dbReference type="Gene3D" id="1.10.533.10">
    <property type="entry name" value="Death Domain, Fas"/>
    <property type="match status" value="1"/>
</dbReference>
<dbReference type="InterPro" id="IPR037936">
    <property type="entry name" value="UNC5A-D"/>
</dbReference>
<dbReference type="InterPro" id="IPR011029">
    <property type="entry name" value="DEATH-like_dom_sf"/>
</dbReference>
<dbReference type="EMBL" id="MRZV01002000">
    <property type="protein sequence ID" value="PIK35054.1"/>
    <property type="molecule type" value="Genomic_DNA"/>
</dbReference>
<dbReference type="OrthoDB" id="20872at2759"/>
<dbReference type="SMART" id="SM00005">
    <property type="entry name" value="DEATH"/>
    <property type="match status" value="1"/>
</dbReference>
<name>A0A2G8JH05_STIJA</name>
<dbReference type="PROSITE" id="PS50017">
    <property type="entry name" value="DEATH_DOMAIN"/>
    <property type="match status" value="1"/>
</dbReference>
<proteinExistence type="inferred from homology"/>